<feature type="transmembrane region" description="Helical" evidence="5">
    <location>
        <begin position="127"/>
        <end position="146"/>
    </location>
</feature>
<keyword evidence="4 5" id="KW-0472">Membrane</keyword>
<comment type="similarity">
    <text evidence="5">Belongs to the BI1 family.</text>
</comment>
<dbReference type="AlphaFoldDB" id="A0A7R9BE08"/>
<dbReference type="PANTHER" id="PTHR23291">
    <property type="entry name" value="BAX INHIBITOR-RELATED"/>
    <property type="match status" value="1"/>
</dbReference>
<dbReference type="Proteomes" id="UP000678499">
    <property type="component" value="Unassembled WGS sequence"/>
</dbReference>
<dbReference type="GO" id="GO:0016020">
    <property type="term" value="C:membrane"/>
    <property type="evidence" value="ECO:0007669"/>
    <property type="project" value="UniProtKB-SubCell"/>
</dbReference>
<proteinExistence type="inferred from homology"/>
<keyword evidence="2 5" id="KW-0812">Transmembrane</keyword>
<dbReference type="Pfam" id="PF01027">
    <property type="entry name" value="Bax1-I"/>
    <property type="match status" value="1"/>
</dbReference>
<dbReference type="PANTHER" id="PTHR23291:SF47">
    <property type="entry name" value="TRANSMEMBRANE BAX INHIBITOR MOTIF CONTAINING 7"/>
    <property type="match status" value="1"/>
</dbReference>
<evidence type="ECO:0000256" key="1">
    <source>
        <dbReference type="ARBA" id="ARBA00004141"/>
    </source>
</evidence>
<gene>
    <name evidence="6" type="ORF">NMOB1V02_LOCUS212</name>
</gene>
<sequence length="328" mass="35432">MAESPGSSSDEEKLIGKCCKSDAFEEESVREIFLSKVFGLFFGHLMAALGIVLLVSESEAFQFYMAARPNLIWASVASPIVLLLVYHYFTDARRTCPLDYLALAVFTVSLGVSCGMMAAVTGTVDAGVCLGILAAIFLVLATYAMLAKCDVSLVSTSAVAAAVALLVTALAAVFKPDLFKTVGKMAGVAFVDAVFVVYVTDAMVMPGYVYELCPEEYAFATMNIYVDVIRFFAAVWNTMMDPGMIKNQACEIYVAMRTGADSFSLRALTHAQPRLTRVDASVYSDSAEQSELFQWTSFPEGRSNPGNVIQTLINMCSNLKGLGVHISE</sequence>
<feature type="transmembrane region" description="Helical" evidence="5">
    <location>
        <begin position="101"/>
        <end position="120"/>
    </location>
</feature>
<feature type="transmembrane region" description="Helical" evidence="5">
    <location>
        <begin position="71"/>
        <end position="89"/>
    </location>
</feature>
<keyword evidence="3 5" id="KW-1133">Transmembrane helix</keyword>
<keyword evidence="7" id="KW-1185">Reference proteome</keyword>
<comment type="subcellular location">
    <subcellularLocation>
        <location evidence="1">Membrane</location>
        <topology evidence="1">Multi-pass membrane protein</topology>
    </subcellularLocation>
</comment>
<feature type="transmembrane region" description="Helical" evidence="5">
    <location>
        <begin position="217"/>
        <end position="236"/>
    </location>
</feature>
<feature type="transmembrane region" description="Helical" evidence="5">
    <location>
        <begin position="152"/>
        <end position="174"/>
    </location>
</feature>
<evidence type="ECO:0000256" key="5">
    <source>
        <dbReference type="RuleBase" id="RU004379"/>
    </source>
</evidence>
<feature type="transmembrane region" description="Helical" evidence="5">
    <location>
        <begin position="37"/>
        <end position="55"/>
    </location>
</feature>
<evidence type="ECO:0000313" key="7">
    <source>
        <dbReference type="Proteomes" id="UP000678499"/>
    </source>
</evidence>
<organism evidence="6">
    <name type="scientific">Notodromas monacha</name>
    <dbReference type="NCBI Taxonomy" id="399045"/>
    <lineage>
        <taxon>Eukaryota</taxon>
        <taxon>Metazoa</taxon>
        <taxon>Ecdysozoa</taxon>
        <taxon>Arthropoda</taxon>
        <taxon>Crustacea</taxon>
        <taxon>Oligostraca</taxon>
        <taxon>Ostracoda</taxon>
        <taxon>Podocopa</taxon>
        <taxon>Podocopida</taxon>
        <taxon>Cypridocopina</taxon>
        <taxon>Cypridoidea</taxon>
        <taxon>Cyprididae</taxon>
        <taxon>Notodromas</taxon>
    </lineage>
</organism>
<protein>
    <submittedName>
        <fullName evidence="6">Uncharacterized protein</fullName>
    </submittedName>
</protein>
<evidence type="ECO:0000256" key="3">
    <source>
        <dbReference type="ARBA" id="ARBA00022989"/>
    </source>
</evidence>
<evidence type="ECO:0000256" key="2">
    <source>
        <dbReference type="ARBA" id="ARBA00022692"/>
    </source>
</evidence>
<accession>A0A7R9BE08</accession>
<dbReference type="EMBL" id="OA882052">
    <property type="protein sequence ID" value="CAD7272270.1"/>
    <property type="molecule type" value="Genomic_DNA"/>
</dbReference>
<reference evidence="6" key="1">
    <citation type="submission" date="2020-11" db="EMBL/GenBank/DDBJ databases">
        <authorList>
            <person name="Tran Van P."/>
        </authorList>
    </citation>
    <scope>NUCLEOTIDE SEQUENCE</scope>
</reference>
<evidence type="ECO:0000313" key="6">
    <source>
        <dbReference type="EMBL" id="CAD7272270.1"/>
    </source>
</evidence>
<feature type="transmembrane region" description="Helical" evidence="5">
    <location>
        <begin position="186"/>
        <end position="205"/>
    </location>
</feature>
<dbReference type="InterPro" id="IPR006214">
    <property type="entry name" value="Bax_inhibitor_1-related"/>
</dbReference>
<dbReference type="EMBL" id="CAJPEX010000015">
    <property type="protein sequence ID" value="CAG0912422.1"/>
    <property type="molecule type" value="Genomic_DNA"/>
</dbReference>
<name>A0A7R9BE08_9CRUS</name>
<evidence type="ECO:0000256" key="4">
    <source>
        <dbReference type="ARBA" id="ARBA00023136"/>
    </source>
</evidence>